<reference evidence="1" key="1">
    <citation type="submission" date="2021-03" db="EMBL/GenBank/DDBJ databases">
        <authorList>
            <consortium name="DOE Joint Genome Institute"/>
            <person name="Ahrendt S."/>
            <person name="Looney B.P."/>
            <person name="Miyauchi S."/>
            <person name="Morin E."/>
            <person name="Drula E."/>
            <person name="Courty P.E."/>
            <person name="Chicoki N."/>
            <person name="Fauchery L."/>
            <person name="Kohler A."/>
            <person name="Kuo A."/>
            <person name="Labutti K."/>
            <person name="Pangilinan J."/>
            <person name="Lipzen A."/>
            <person name="Riley R."/>
            <person name="Andreopoulos W."/>
            <person name="He G."/>
            <person name="Johnson J."/>
            <person name="Barry K.W."/>
            <person name="Grigoriev I.V."/>
            <person name="Nagy L."/>
            <person name="Hibbett D."/>
            <person name="Henrissat B."/>
            <person name="Matheny P.B."/>
            <person name="Labbe J."/>
            <person name="Martin F."/>
        </authorList>
    </citation>
    <scope>NUCLEOTIDE SEQUENCE</scope>
    <source>
        <strain evidence="1">HHB10654</strain>
    </source>
</reference>
<keyword evidence="2" id="KW-1185">Reference proteome</keyword>
<accession>A0ACB8T8T3</accession>
<proteinExistence type="predicted"/>
<name>A0ACB8T8T3_9AGAM</name>
<organism evidence="1 2">
    <name type="scientific">Artomyces pyxidatus</name>
    <dbReference type="NCBI Taxonomy" id="48021"/>
    <lineage>
        <taxon>Eukaryota</taxon>
        <taxon>Fungi</taxon>
        <taxon>Dikarya</taxon>
        <taxon>Basidiomycota</taxon>
        <taxon>Agaricomycotina</taxon>
        <taxon>Agaricomycetes</taxon>
        <taxon>Russulales</taxon>
        <taxon>Auriscalpiaceae</taxon>
        <taxon>Artomyces</taxon>
    </lineage>
</organism>
<reference evidence="1" key="2">
    <citation type="journal article" date="2022" name="New Phytol.">
        <title>Evolutionary transition to the ectomycorrhizal habit in the genomes of a hyperdiverse lineage of mushroom-forming fungi.</title>
        <authorList>
            <person name="Looney B."/>
            <person name="Miyauchi S."/>
            <person name="Morin E."/>
            <person name="Drula E."/>
            <person name="Courty P.E."/>
            <person name="Kohler A."/>
            <person name="Kuo A."/>
            <person name="LaButti K."/>
            <person name="Pangilinan J."/>
            <person name="Lipzen A."/>
            <person name="Riley R."/>
            <person name="Andreopoulos W."/>
            <person name="He G."/>
            <person name="Johnson J."/>
            <person name="Nolan M."/>
            <person name="Tritt A."/>
            <person name="Barry K.W."/>
            <person name="Grigoriev I.V."/>
            <person name="Nagy L.G."/>
            <person name="Hibbett D."/>
            <person name="Henrissat B."/>
            <person name="Matheny P.B."/>
            <person name="Labbe J."/>
            <person name="Martin F.M."/>
        </authorList>
    </citation>
    <scope>NUCLEOTIDE SEQUENCE</scope>
    <source>
        <strain evidence="1">HHB10654</strain>
    </source>
</reference>
<sequence>MSNQLITQNVKAENFLRAEAELILDKARKEKAEKNKYLGDPITLSGVPIDIKVRGRYAWIAENAHQARKIDLETGKTTQIYRGHTGPVTCLAFCDRILGSGDQKILLTGSWDMTIKAWDTDTKALISSTPAHSDFVKTLLVIPSLNLLISGSSDKSVRFWDLSSVSTSSQLPSLGSISSHTRPVESLDAYIPQKSGPEKVEFVLFTANTMGVIKVWNMAKEGEGDRTIWRSTLRDELVHHRTRVNELIYGDGHLWTASTDDTIQVHPYPPPPSKEKPYPQITHTTAFKAVLPLYLQPQLDAEAFPYILAGTGDVIHVYDISTLDEPEFVREVEGHWHDVTHLRLWSREAKDGKSRELWVISASLDGTIRRWKLSELLLPAGSELEASPATAPVEAPNKPILSALTEEEERELAELMEDEDV</sequence>
<comment type="caution">
    <text evidence="1">The sequence shown here is derived from an EMBL/GenBank/DDBJ whole genome shotgun (WGS) entry which is preliminary data.</text>
</comment>
<dbReference type="EMBL" id="MU277198">
    <property type="protein sequence ID" value="KAI0064690.1"/>
    <property type="molecule type" value="Genomic_DNA"/>
</dbReference>
<evidence type="ECO:0000313" key="2">
    <source>
        <dbReference type="Proteomes" id="UP000814140"/>
    </source>
</evidence>
<dbReference type="Proteomes" id="UP000814140">
    <property type="component" value="Unassembled WGS sequence"/>
</dbReference>
<evidence type="ECO:0000313" key="1">
    <source>
        <dbReference type="EMBL" id="KAI0064690.1"/>
    </source>
</evidence>
<gene>
    <name evidence="1" type="ORF">BV25DRAFT_1852646</name>
</gene>
<protein>
    <submittedName>
        <fullName evidence="1">WD40 repeat-like protein</fullName>
    </submittedName>
</protein>